<accession>A0A0F9GNF2</accession>
<sequence length="47" mass="5056">MLDLAIGGISVAVLLGIVYWCQRVFVSEKTCKARGDCVEGAIISLEK</sequence>
<feature type="transmembrane region" description="Helical" evidence="1">
    <location>
        <begin position="6"/>
        <end position="26"/>
    </location>
</feature>
<reference evidence="2" key="1">
    <citation type="journal article" date="2015" name="Nature">
        <title>Complex archaea that bridge the gap between prokaryotes and eukaryotes.</title>
        <authorList>
            <person name="Spang A."/>
            <person name="Saw J.H."/>
            <person name="Jorgensen S.L."/>
            <person name="Zaremba-Niedzwiedzka K."/>
            <person name="Martijn J."/>
            <person name="Lind A.E."/>
            <person name="van Eijk R."/>
            <person name="Schleper C."/>
            <person name="Guy L."/>
            <person name="Ettema T.J."/>
        </authorList>
    </citation>
    <scope>NUCLEOTIDE SEQUENCE</scope>
</reference>
<evidence type="ECO:0000256" key="1">
    <source>
        <dbReference type="SAM" id="Phobius"/>
    </source>
</evidence>
<dbReference type="EMBL" id="LAZR01027771">
    <property type="protein sequence ID" value="KKL64672.1"/>
    <property type="molecule type" value="Genomic_DNA"/>
</dbReference>
<gene>
    <name evidence="2" type="ORF">LCGC14_2162590</name>
</gene>
<evidence type="ECO:0000313" key="2">
    <source>
        <dbReference type="EMBL" id="KKL64672.1"/>
    </source>
</evidence>
<keyword evidence="1" id="KW-1133">Transmembrane helix</keyword>
<name>A0A0F9GNF2_9ZZZZ</name>
<protein>
    <submittedName>
        <fullName evidence="2">Uncharacterized protein</fullName>
    </submittedName>
</protein>
<keyword evidence="1" id="KW-0472">Membrane</keyword>
<dbReference type="AlphaFoldDB" id="A0A0F9GNF2"/>
<proteinExistence type="predicted"/>
<keyword evidence="1" id="KW-0812">Transmembrane</keyword>
<comment type="caution">
    <text evidence="2">The sequence shown here is derived from an EMBL/GenBank/DDBJ whole genome shotgun (WGS) entry which is preliminary data.</text>
</comment>
<feature type="non-terminal residue" evidence="2">
    <location>
        <position position="47"/>
    </location>
</feature>
<organism evidence="2">
    <name type="scientific">marine sediment metagenome</name>
    <dbReference type="NCBI Taxonomy" id="412755"/>
    <lineage>
        <taxon>unclassified sequences</taxon>
        <taxon>metagenomes</taxon>
        <taxon>ecological metagenomes</taxon>
    </lineage>
</organism>